<dbReference type="Pfam" id="PF00685">
    <property type="entry name" value="Sulfotransfer_1"/>
    <property type="match status" value="1"/>
</dbReference>
<evidence type="ECO:0000256" key="3">
    <source>
        <dbReference type="SAM" id="SignalP"/>
    </source>
</evidence>
<reference evidence="5" key="1">
    <citation type="journal article" date="2016" name="Insect Biochem. Mol. Biol.">
        <title>Multifaceted biological insights from a draft genome sequence of the tobacco hornworm moth, Manduca sexta.</title>
        <authorList>
            <person name="Kanost M.R."/>
            <person name="Arrese E.L."/>
            <person name="Cao X."/>
            <person name="Chen Y.R."/>
            <person name="Chellapilla S."/>
            <person name="Goldsmith M.R."/>
            <person name="Grosse-Wilde E."/>
            <person name="Heckel D.G."/>
            <person name="Herndon N."/>
            <person name="Jiang H."/>
            <person name="Papanicolaou A."/>
            <person name="Qu J."/>
            <person name="Soulages J.L."/>
            <person name="Vogel H."/>
            <person name="Walters J."/>
            <person name="Waterhouse R.M."/>
            <person name="Ahn S.J."/>
            <person name="Almeida F.C."/>
            <person name="An C."/>
            <person name="Aqrawi P."/>
            <person name="Bretschneider A."/>
            <person name="Bryant W.B."/>
            <person name="Bucks S."/>
            <person name="Chao H."/>
            <person name="Chevignon G."/>
            <person name="Christen J.M."/>
            <person name="Clarke D.F."/>
            <person name="Dittmer N.T."/>
            <person name="Ferguson L.C.F."/>
            <person name="Garavelou S."/>
            <person name="Gordon K.H.J."/>
            <person name="Gunaratna R.T."/>
            <person name="Han Y."/>
            <person name="Hauser F."/>
            <person name="He Y."/>
            <person name="Heidel-Fischer H."/>
            <person name="Hirsh A."/>
            <person name="Hu Y."/>
            <person name="Jiang H."/>
            <person name="Kalra D."/>
            <person name="Klinner C."/>
            <person name="Konig C."/>
            <person name="Kovar C."/>
            <person name="Kroll A.R."/>
            <person name="Kuwar S.S."/>
            <person name="Lee S.L."/>
            <person name="Lehman R."/>
            <person name="Li K."/>
            <person name="Li Z."/>
            <person name="Liang H."/>
            <person name="Lovelace S."/>
            <person name="Lu Z."/>
            <person name="Mansfield J.H."/>
            <person name="McCulloch K.J."/>
            <person name="Mathew T."/>
            <person name="Morton B."/>
            <person name="Muzny D.M."/>
            <person name="Neunemann D."/>
            <person name="Ongeri F."/>
            <person name="Pauchet Y."/>
            <person name="Pu L.L."/>
            <person name="Pyrousis I."/>
            <person name="Rao X.J."/>
            <person name="Redding A."/>
            <person name="Roesel C."/>
            <person name="Sanchez-Gracia A."/>
            <person name="Schaack S."/>
            <person name="Shukla A."/>
            <person name="Tetreau G."/>
            <person name="Wang Y."/>
            <person name="Xiong G.H."/>
            <person name="Traut W."/>
            <person name="Walsh T.K."/>
            <person name="Worley K.C."/>
            <person name="Wu D."/>
            <person name="Wu W."/>
            <person name="Wu Y.Q."/>
            <person name="Zhang X."/>
            <person name="Zou Z."/>
            <person name="Zucker H."/>
            <person name="Briscoe A.D."/>
            <person name="Burmester T."/>
            <person name="Clem R.J."/>
            <person name="Feyereisen R."/>
            <person name="Grimmelikhuijzen C.J.P."/>
            <person name="Hamodrakas S.J."/>
            <person name="Hansson B.S."/>
            <person name="Huguet E."/>
            <person name="Jermiin L.S."/>
            <person name="Lan Q."/>
            <person name="Lehman H.K."/>
            <person name="Lorenzen M."/>
            <person name="Merzendorfer H."/>
            <person name="Michalopoulos I."/>
            <person name="Morton D.B."/>
            <person name="Muthukrishnan S."/>
            <person name="Oakeshott J.G."/>
            <person name="Palmer W."/>
            <person name="Park Y."/>
            <person name="Passarelli A.L."/>
            <person name="Rozas J."/>
            <person name="Schwartz L.M."/>
            <person name="Smith W."/>
            <person name="Southgate A."/>
            <person name="Vilcinskas A."/>
            <person name="Vogt R."/>
            <person name="Wang P."/>
            <person name="Werren J."/>
            <person name="Yu X.Q."/>
            <person name="Zhou J.J."/>
            <person name="Brown S.J."/>
            <person name="Scherer S.E."/>
            <person name="Richards S."/>
            <person name="Blissard G.W."/>
        </authorList>
    </citation>
    <scope>NUCLEOTIDE SEQUENCE</scope>
</reference>
<evidence type="ECO:0000256" key="1">
    <source>
        <dbReference type="ARBA" id="ARBA00005771"/>
    </source>
</evidence>
<keyword evidence="2" id="KW-0808">Transferase</keyword>
<dbReference type="InterPro" id="IPR000863">
    <property type="entry name" value="Sulfotransferase_dom"/>
</dbReference>
<dbReference type="EMBL" id="JH668418">
    <property type="protein sequence ID" value="KAG6452146.1"/>
    <property type="molecule type" value="Genomic_DNA"/>
</dbReference>
<gene>
    <name evidence="5" type="ORF">O3G_MSEX007490</name>
</gene>
<evidence type="ECO:0000313" key="6">
    <source>
        <dbReference type="Proteomes" id="UP000791440"/>
    </source>
</evidence>
<dbReference type="AlphaFoldDB" id="A0A921Z6B1"/>
<comment type="similarity">
    <text evidence="1">Belongs to the sulfotransferase 1 family.</text>
</comment>
<dbReference type="GO" id="GO:0008146">
    <property type="term" value="F:sulfotransferase activity"/>
    <property type="evidence" value="ECO:0007669"/>
    <property type="project" value="InterPro"/>
</dbReference>
<comment type="caution">
    <text evidence="5">The sequence shown here is derived from an EMBL/GenBank/DDBJ whole genome shotgun (WGS) entry which is preliminary data.</text>
</comment>
<evidence type="ECO:0000256" key="2">
    <source>
        <dbReference type="ARBA" id="ARBA00022679"/>
    </source>
</evidence>
<sequence>MGCLVQSSVLLLYMSSSLTYIDCWSQHAVEKKLTTMQKQFPLDIVPLTDEEDKIVKKYYKDYTRRFLRVGPQGYFSTPGYADHAADIYNLEVRPDDVWVTTFSRSGTTWLQELVWLVANDLDFEKTTNEPFTKRYAYIEYPTQASDITKIVPTNPSHRATFDDFRTLPNMTSPRFLKSHLPLSCLPPNLLDTAKVFYIARDIRDVAVSFHFAHKLFRYFDDDVTFKEFWDLFKNNLILHTPIFPHVQEAWSQRNHPNLMFLFYEEMQNDLPDVIDRVCTFLGREYSKEQKEKLASHLSFENMKKGPKLAQSSGQNEKTFFRKGKSGGWVEYFDDEMKKEAEEYIQRNLEKTDMRYPTTNK</sequence>
<dbReference type="OrthoDB" id="205623at2759"/>
<feature type="domain" description="Sulfotransferase" evidence="4">
    <location>
        <begin position="94"/>
        <end position="351"/>
    </location>
</feature>
<name>A0A921Z6B1_MANSE</name>
<dbReference type="SUPFAM" id="SSF52540">
    <property type="entry name" value="P-loop containing nucleoside triphosphate hydrolases"/>
    <property type="match status" value="1"/>
</dbReference>
<protein>
    <recommendedName>
        <fullName evidence="4">Sulfotransferase domain-containing protein</fullName>
    </recommendedName>
</protein>
<proteinExistence type="inferred from homology"/>
<feature type="signal peptide" evidence="3">
    <location>
        <begin position="1"/>
        <end position="19"/>
    </location>
</feature>
<evidence type="ECO:0000313" key="5">
    <source>
        <dbReference type="EMBL" id="KAG6452146.1"/>
    </source>
</evidence>
<reference evidence="5" key="2">
    <citation type="submission" date="2020-12" db="EMBL/GenBank/DDBJ databases">
        <authorList>
            <person name="Kanost M."/>
        </authorList>
    </citation>
    <scope>NUCLEOTIDE SEQUENCE</scope>
</reference>
<feature type="chain" id="PRO_5037104689" description="Sulfotransferase domain-containing protein" evidence="3">
    <location>
        <begin position="20"/>
        <end position="360"/>
    </location>
</feature>
<evidence type="ECO:0000259" key="4">
    <source>
        <dbReference type="Pfam" id="PF00685"/>
    </source>
</evidence>
<keyword evidence="6" id="KW-1185">Reference proteome</keyword>
<accession>A0A921Z6B1</accession>
<organism evidence="5 6">
    <name type="scientific">Manduca sexta</name>
    <name type="common">Tobacco hawkmoth</name>
    <name type="synonym">Tobacco hornworm</name>
    <dbReference type="NCBI Taxonomy" id="7130"/>
    <lineage>
        <taxon>Eukaryota</taxon>
        <taxon>Metazoa</taxon>
        <taxon>Ecdysozoa</taxon>
        <taxon>Arthropoda</taxon>
        <taxon>Hexapoda</taxon>
        <taxon>Insecta</taxon>
        <taxon>Pterygota</taxon>
        <taxon>Neoptera</taxon>
        <taxon>Endopterygota</taxon>
        <taxon>Lepidoptera</taxon>
        <taxon>Glossata</taxon>
        <taxon>Ditrysia</taxon>
        <taxon>Bombycoidea</taxon>
        <taxon>Sphingidae</taxon>
        <taxon>Sphinginae</taxon>
        <taxon>Sphingini</taxon>
        <taxon>Manduca</taxon>
    </lineage>
</organism>
<dbReference type="PANTHER" id="PTHR11783">
    <property type="entry name" value="SULFOTRANSFERASE SULT"/>
    <property type="match status" value="1"/>
</dbReference>
<dbReference type="InterPro" id="IPR027417">
    <property type="entry name" value="P-loop_NTPase"/>
</dbReference>
<dbReference type="Proteomes" id="UP000791440">
    <property type="component" value="Unassembled WGS sequence"/>
</dbReference>
<dbReference type="Gene3D" id="3.40.50.300">
    <property type="entry name" value="P-loop containing nucleotide triphosphate hydrolases"/>
    <property type="match status" value="1"/>
</dbReference>
<keyword evidence="3" id="KW-0732">Signal</keyword>